<dbReference type="PANTHER" id="PTHR43018">
    <property type="entry name" value="PHOSPHO-2-DEHYDRO-3-DEOXYHEPTONATE ALDOLASE"/>
    <property type="match status" value="1"/>
</dbReference>
<keyword evidence="1 3" id="KW-0808">Transferase</keyword>
<proteinExistence type="predicted"/>
<dbReference type="Pfam" id="PF00793">
    <property type="entry name" value="DAHP_synth_1"/>
    <property type="match status" value="1"/>
</dbReference>
<dbReference type="EMBL" id="JBHSQQ010000283">
    <property type="protein sequence ID" value="MFC5945260.1"/>
    <property type="molecule type" value="Genomic_DNA"/>
</dbReference>
<evidence type="ECO:0000259" key="2">
    <source>
        <dbReference type="Pfam" id="PF00793"/>
    </source>
</evidence>
<dbReference type="GO" id="GO:0003849">
    <property type="term" value="F:3-deoxy-7-phosphoheptulonate synthase activity"/>
    <property type="evidence" value="ECO:0007669"/>
    <property type="project" value="UniProtKB-EC"/>
</dbReference>
<evidence type="ECO:0000256" key="1">
    <source>
        <dbReference type="ARBA" id="ARBA00022679"/>
    </source>
</evidence>
<dbReference type="InterPro" id="IPR013785">
    <property type="entry name" value="Aldolase_TIM"/>
</dbReference>
<dbReference type="PANTHER" id="PTHR43018:SF2">
    <property type="entry name" value="PHOSPHO-2-DEHYDRO-3-DEOXYHEPTONATE ALDOLASE"/>
    <property type="match status" value="1"/>
</dbReference>
<evidence type="ECO:0000313" key="3">
    <source>
        <dbReference type="EMBL" id="MFC5945260.1"/>
    </source>
</evidence>
<keyword evidence="4" id="KW-1185">Reference proteome</keyword>
<dbReference type="NCBIfam" id="TIGR01361">
    <property type="entry name" value="DAHP_synth_Bsub"/>
    <property type="match status" value="1"/>
</dbReference>
<comment type="caution">
    <text evidence="3">The sequence shown here is derived from an EMBL/GenBank/DDBJ whole genome shotgun (WGS) entry which is preliminary data.</text>
</comment>
<dbReference type="SUPFAM" id="SSF51569">
    <property type="entry name" value="Aldolase"/>
    <property type="match status" value="1"/>
</dbReference>
<protein>
    <submittedName>
        <fullName evidence="3">3-deoxy-7-phosphoheptulonate synthase</fullName>
        <ecNumber evidence="3">2.5.1.54</ecNumber>
    </submittedName>
</protein>
<name>A0ABW1HWE3_9ACTN</name>
<dbReference type="InterPro" id="IPR052899">
    <property type="entry name" value="Class-I_DAHP_synthase"/>
</dbReference>
<dbReference type="Proteomes" id="UP001596207">
    <property type="component" value="Unassembled WGS sequence"/>
</dbReference>
<dbReference type="EC" id="2.5.1.54" evidence="3"/>
<dbReference type="RefSeq" id="WP_353901645.1">
    <property type="nucleotide sequence ID" value="NZ_CP158970.1"/>
</dbReference>
<feature type="domain" description="DAHP synthetase I/KDSA" evidence="2">
    <location>
        <begin position="93"/>
        <end position="319"/>
    </location>
</feature>
<reference evidence="4" key="1">
    <citation type="journal article" date="2019" name="Int. J. Syst. Evol. Microbiol.">
        <title>The Global Catalogue of Microorganisms (GCM) 10K type strain sequencing project: providing services to taxonomists for standard genome sequencing and annotation.</title>
        <authorList>
            <consortium name="The Broad Institute Genomics Platform"/>
            <consortium name="The Broad Institute Genome Sequencing Center for Infectious Disease"/>
            <person name="Wu L."/>
            <person name="Ma J."/>
        </authorList>
    </citation>
    <scope>NUCLEOTIDE SEQUENCE [LARGE SCALE GENOMIC DNA]</scope>
    <source>
        <strain evidence="4">CGMCC 4.7173</strain>
    </source>
</reference>
<dbReference type="InterPro" id="IPR006268">
    <property type="entry name" value="DAHP_syn_2"/>
</dbReference>
<dbReference type="NCBIfam" id="NF009239">
    <property type="entry name" value="PRK12595.1"/>
    <property type="match status" value="1"/>
</dbReference>
<evidence type="ECO:0000313" key="4">
    <source>
        <dbReference type="Proteomes" id="UP001596207"/>
    </source>
</evidence>
<accession>A0ABW1HWE3</accession>
<sequence>MTVIIVLRETATESELSQVLNLADRVGSDVRRHSPHLLSLTGDLATVDQAVAHLPQVRHVAGVPGQYPCASAQARIGLPSSVRLGDATVGPGGFTVIAGPCSVESRDQLLEVAHAVRDCGAHALRGGAFKPRSSPYAFQGLGRRGLALLAEARRATGLPVVSEVLDVRDLDAMLPAVDMLQVGARNMQNYALLRELGRLRVPVLLKRGLAATIDETLMAAEYILDGGNPDVVLCERGIRTFETGYRFTLDIAAVPVFKERSHLPVIIDPSHAAGETSRVLPLALAAAACGADGIIVETHCDPAAALCDGKQALPTHRLPELVDGVLQVARAAGRLTADRRAGDERELVLAGAPVGPVAAARVVRR</sequence>
<dbReference type="Gene3D" id="3.20.20.70">
    <property type="entry name" value="Aldolase class I"/>
    <property type="match status" value="1"/>
</dbReference>
<dbReference type="NCBIfam" id="NF006421">
    <property type="entry name" value="PRK08673.1"/>
    <property type="match status" value="1"/>
</dbReference>
<organism evidence="3 4">
    <name type="scientific">Micromonospora harpali</name>
    <dbReference type="NCBI Taxonomy" id="1490225"/>
    <lineage>
        <taxon>Bacteria</taxon>
        <taxon>Bacillati</taxon>
        <taxon>Actinomycetota</taxon>
        <taxon>Actinomycetes</taxon>
        <taxon>Micromonosporales</taxon>
        <taxon>Micromonosporaceae</taxon>
        <taxon>Micromonospora</taxon>
    </lineage>
</organism>
<gene>
    <name evidence="3" type="primary">aroF</name>
    <name evidence="3" type="ORF">ACFPZ4_27780</name>
</gene>
<dbReference type="InterPro" id="IPR006218">
    <property type="entry name" value="DAHP1/KDSA"/>
</dbReference>